<proteinExistence type="predicted"/>
<dbReference type="Gene3D" id="1.10.10.60">
    <property type="entry name" value="Homeodomain-like"/>
    <property type="match status" value="1"/>
</dbReference>
<dbReference type="PANTHER" id="PTHR46796:SF2">
    <property type="entry name" value="TRANSCRIPTIONAL REGULATORY PROTEIN"/>
    <property type="match status" value="1"/>
</dbReference>
<accession>A0ABN2FZT6</accession>
<dbReference type="Pfam" id="PF02311">
    <property type="entry name" value="AraC_binding"/>
    <property type="match status" value="1"/>
</dbReference>
<dbReference type="InterPro" id="IPR037923">
    <property type="entry name" value="HTH-like"/>
</dbReference>
<dbReference type="PANTHER" id="PTHR46796">
    <property type="entry name" value="HTH-TYPE TRANSCRIPTIONAL ACTIVATOR RHAS-RELATED"/>
    <property type="match status" value="1"/>
</dbReference>
<evidence type="ECO:0000256" key="3">
    <source>
        <dbReference type="ARBA" id="ARBA00023163"/>
    </source>
</evidence>
<keyword evidence="2" id="KW-0238">DNA-binding</keyword>
<dbReference type="Pfam" id="PF12833">
    <property type="entry name" value="HTH_18"/>
    <property type="match status" value="1"/>
</dbReference>
<sequence length="279" mass="30307">MTNLPGGTLATERAVWTRVDGVGDEPLDLFEARIGRGHFAMHIHDEYSIGACTEGVEVIRYKGSLHYLGPGTVVVVEPGEPHTGGPAGEDGFAYNVMYPAVSLFPRDRPYFPKLVFEDSELALQLRAAHGSLCRGDDPLEAESRLTAVLAALVRRHARPDRRPVAAVAGKATAQLVMARLEDEIGAPPTLAEIAADLGLSRFQVVRGFRESMGMPPYAWLAQRRVARARVLLAAGLRPSEVAGMVGFADQAHMTRWFRRVIGVTPGTYRNSVQDNGGPR</sequence>
<dbReference type="Gene3D" id="2.60.120.10">
    <property type="entry name" value="Jelly Rolls"/>
    <property type="match status" value="1"/>
</dbReference>
<dbReference type="EMBL" id="BAAANY010000003">
    <property type="protein sequence ID" value="GAA1662817.1"/>
    <property type="molecule type" value="Genomic_DNA"/>
</dbReference>
<evidence type="ECO:0000313" key="5">
    <source>
        <dbReference type="EMBL" id="GAA1662817.1"/>
    </source>
</evidence>
<organism evidence="5 6">
    <name type="scientific">Fodinicola feengrottensis</name>
    <dbReference type="NCBI Taxonomy" id="435914"/>
    <lineage>
        <taxon>Bacteria</taxon>
        <taxon>Bacillati</taxon>
        <taxon>Actinomycetota</taxon>
        <taxon>Actinomycetes</taxon>
        <taxon>Mycobacteriales</taxon>
        <taxon>Fodinicola</taxon>
    </lineage>
</organism>
<dbReference type="SUPFAM" id="SSF51215">
    <property type="entry name" value="Regulatory protein AraC"/>
    <property type="match status" value="1"/>
</dbReference>
<dbReference type="PROSITE" id="PS01124">
    <property type="entry name" value="HTH_ARAC_FAMILY_2"/>
    <property type="match status" value="1"/>
</dbReference>
<protein>
    <submittedName>
        <fullName evidence="5">AraC family transcriptional regulator</fullName>
    </submittedName>
</protein>
<keyword evidence="1" id="KW-0805">Transcription regulation</keyword>
<dbReference type="InterPro" id="IPR009057">
    <property type="entry name" value="Homeodomain-like_sf"/>
</dbReference>
<dbReference type="RefSeq" id="WP_344307617.1">
    <property type="nucleotide sequence ID" value="NZ_BAAANY010000003.1"/>
</dbReference>
<evidence type="ECO:0000256" key="1">
    <source>
        <dbReference type="ARBA" id="ARBA00023015"/>
    </source>
</evidence>
<dbReference type="SMART" id="SM00342">
    <property type="entry name" value="HTH_ARAC"/>
    <property type="match status" value="1"/>
</dbReference>
<keyword evidence="3" id="KW-0804">Transcription</keyword>
<dbReference type="InterPro" id="IPR018060">
    <property type="entry name" value="HTH_AraC"/>
</dbReference>
<dbReference type="Proteomes" id="UP001500618">
    <property type="component" value="Unassembled WGS sequence"/>
</dbReference>
<evidence type="ECO:0000259" key="4">
    <source>
        <dbReference type="PROSITE" id="PS01124"/>
    </source>
</evidence>
<evidence type="ECO:0000313" key="6">
    <source>
        <dbReference type="Proteomes" id="UP001500618"/>
    </source>
</evidence>
<keyword evidence="6" id="KW-1185">Reference proteome</keyword>
<reference evidence="5 6" key="1">
    <citation type="journal article" date="2019" name="Int. J. Syst. Evol. Microbiol.">
        <title>The Global Catalogue of Microorganisms (GCM) 10K type strain sequencing project: providing services to taxonomists for standard genome sequencing and annotation.</title>
        <authorList>
            <consortium name="The Broad Institute Genomics Platform"/>
            <consortium name="The Broad Institute Genome Sequencing Center for Infectious Disease"/>
            <person name="Wu L."/>
            <person name="Ma J."/>
        </authorList>
    </citation>
    <scope>NUCLEOTIDE SEQUENCE [LARGE SCALE GENOMIC DNA]</scope>
    <source>
        <strain evidence="5 6">JCM 14718</strain>
    </source>
</reference>
<dbReference type="SUPFAM" id="SSF46689">
    <property type="entry name" value="Homeodomain-like"/>
    <property type="match status" value="2"/>
</dbReference>
<dbReference type="InterPro" id="IPR003313">
    <property type="entry name" value="AraC-bd"/>
</dbReference>
<dbReference type="InterPro" id="IPR050204">
    <property type="entry name" value="AraC_XylS_family_regulators"/>
</dbReference>
<evidence type="ECO:0000256" key="2">
    <source>
        <dbReference type="ARBA" id="ARBA00023125"/>
    </source>
</evidence>
<feature type="domain" description="HTH araC/xylS-type" evidence="4">
    <location>
        <begin position="174"/>
        <end position="271"/>
    </location>
</feature>
<comment type="caution">
    <text evidence="5">The sequence shown here is derived from an EMBL/GenBank/DDBJ whole genome shotgun (WGS) entry which is preliminary data.</text>
</comment>
<name>A0ABN2FZT6_9ACTN</name>
<gene>
    <name evidence="5" type="ORF">GCM10009765_10380</name>
</gene>
<dbReference type="InterPro" id="IPR014710">
    <property type="entry name" value="RmlC-like_jellyroll"/>
</dbReference>